<gene>
    <name evidence="2" type="ORF">ACS15_2206</name>
</gene>
<feature type="region of interest" description="Disordered" evidence="1">
    <location>
        <begin position="306"/>
        <end position="342"/>
    </location>
</feature>
<protein>
    <submittedName>
        <fullName evidence="2">Uncharacterized protein</fullName>
    </submittedName>
</protein>
<evidence type="ECO:0000313" key="3">
    <source>
        <dbReference type="Proteomes" id="UP000077927"/>
    </source>
</evidence>
<proteinExistence type="predicted"/>
<evidence type="ECO:0000313" key="2">
    <source>
        <dbReference type="EMBL" id="ANH73872.1"/>
    </source>
</evidence>
<accession>A0AAC9BGJ4</accession>
<dbReference type="Proteomes" id="UP000077927">
    <property type="component" value="Chromosome 1"/>
</dbReference>
<dbReference type="AlphaFoldDB" id="A0AAC9BGJ4"/>
<reference evidence="2 3" key="1">
    <citation type="submission" date="2015-09" db="EMBL/GenBank/DDBJ databases">
        <authorList>
            <person name="Xu Y."/>
            <person name="Nagy A."/>
            <person name="Liu N.T."/>
            <person name="Nou X."/>
        </authorList>
    </citation>
    <scope>NUCLEOTIDE SEQUENCE [LARGE SCALE GENOMIC DNA]</scope>
    <source>
        <strain evidence="2 3">FC1138</strain>
    </source>
</reference>
<name>A0AAC9BGJ4_9RALS</name>
<dbReference type="KEGG" id="rin:ACS15_2206"/>
<dbReference type="EMBL" id="CP012605">
    <property type="protein sequence ID" value="ANH73872.1"/>
    <property type="molecule type" value="Genomic_DNA"/>
</dbReference>
<organism evidence="2 3">
    <name type="scientific">Ralstonia insidiosa</name>
    <dbReference type="NCBI Taxonomy" id="190721"/>
    <lineage>
        <taxon>Bacteria</taxon>
        <taxon>Pseudomonadati</taxon>
        <taxon>Pseudomonadota</taxon>
        <taxon>Betaproteobacteria</taxon>
        <taxon>Burkholderiales</taxon>
        <taxon>Burkholderiaceae</taxon>
        <taxon>Ralstonia</taxon>
    </lineage>
</organism>
<evidence type="ECO:0000256" key="1">
    <source>
        <dbReference type="SAM" id="MobiDB-lite"/>
    </source>
</evidence>
<sequence>MVKQFSELVEHHNAKRKSAKGKAFTNRLAVTVAGEFVLIECQPGRADNPYAFACDFNPNRFLKKEGAVNKLLLFFKFLLGHDAPDLLSRALISRLDVNVDFSINVLEGTLVHVKGKRGGSNVMRNIDGDGVLGSLYIGVPDSNRQVVVYDKAAKILKDNLAPQAGKILAALTSADKWNLVVKKLENEVPKPLWRMEVRCRPKPALPVAQLLQLADCFDDVKLMHLPPDRAPFNSSLGRTFIGLAAYEGIPAALQRLDEKTDRRKFKRAIDSLPQVDWWNADLLRGCIQKQLGLLAPLFRAPQIELPQIDEPTAEPVPPARGMFTRPGANMAQKPKPARRPEL</sequence>